<dbReference type="Gene3D" id="2.30.30.60">
    <property type="match status" value="1"/>
</dbReference>
<proteinExistence type="predicted"/>
<feature type="transmembrane region" description="Helical" evidence="5">
    <location>
        <begin position="146"/>
        <end position="166"/>
    </location>
</feature>
<dbReference type="PANTHER" id="PTHR30414">
    <property type="entry name" value="MINICONDUCTANCE MECHANOSENSITIVE CHANNEL YBDG"/>
    <property type="match status" value="1"/>
</dbReference>
<evidence type="ECO:0000256" key="1">
    <source>
        <dbReference type="ARBA" id="ARBA00004370"/>
    </source>
</evidence>
<dbReference type="GO" id="GO:0071470">
    <property type="term" value="P:cellular response to osmotic stress"/>
    <property type="evidence" value="ECO:0007669"/>
    <property type="project" value="InterPro"/>
</dbReference>
<evidence type="ECO:0000256" key="3">
    <source>
        <dbReference type="ARBA" id="ARBA00022989"/>
    </source>
</evidence>
<evidence type="ECO:0000256" key="4">
    <source>
        <dbReference type="ARBA" id="ARBA00023136"/>
    </source>
</evidence>
<evidence type="ECO:0000256" key="5">
    <source>
        <dbReference type="SAM" id="Phobius"/>
    </source>
</evidence>
<protein>
    <submittedName>
        <fullName evidence="7">Small-conductance mechanosensitive channel</fullName>
    </submittedName>
</protein>
<dbReference type="InterPro" id="IPR010920">
    <property type="entry name" value="LSM_dom_sf"/>
</dbReference>
<evidence type="ECO:0000259" key="6">
    <source>
        <dbReference type="Pfam" id="PF00924"/>
    </source>
</evidence>
<dbReference type="InterPro" id="IPR030192">
    <property type="entry name" value="YbdG"/>
</dbReference>
<accession>A0A3B0VFU0</accession>
<dbReference type="EMBL" id="UOEW01000233">
    <property type="protein sequence ID" value="VAW39530.1"/>
    <property type="molecule type" value="Genomic_DNA"/>
</dbReference>
<keyword evidence="4 5" id="KW-0472">Membrane</keyword>
<gene>
    <name evidence="7" type="ORF">MNBD_GAMMA01-961</name>
</gene>
<comment type="subcellular location">
    <subcellularLocation>
        <location evidence="1">Membrane</location>
    </subcellularLocation>
</comment>
<dbReference type="SUPFAM" id="SSF50182">
    <property type="entry name" value="Sm-like ribonucleoproteins"/>
    <property type="match status" value="1"/>
</dbReference>
<dbReference type="GO" id="GO:0005886">
    <property type="term" value="C:plasma membrane"/>
    <property type="evidence" value="ECO:0007669"/>
    <property type="project" value="TreeGrafter"/>
</dbReference>
<reference evidence="7" key="1">
    <citation type="submission" date="2018-06" db="EMBL/GenBank/DDBJ databases">
        <authorList>
            <person name="Zhirakovskaya E."/>
        </authorList>
    </citation>
    <scope>NUCLEOTIDE SEQUENCE</scope>
</reference>
<feature type="transmembrane region" description="Helical" evidence="5">
    <location>
        <begin position="74"/>
        <end position="96"/>
    </location>
</feature>
<feature type="domain" description="Mechanosensitive ion channel MscS" evidence="6">
    <location>
        <begin position="191"/>
        <end position="259"/>
    </location>
</feature>
<sequence length="420" mass="47828">MNIQTTQWLDHWLNKLNVSEAYVVYLKLSMLLITLIILCIVANFIVKKILLKTIELGIKKTKTKLDDTLLENKVFSTLSHIAPAVVIYFSAGIVFVDFPDTIVYVLRLVNAYITIIMIAVSIKLLNVIQHYSERIEFFKDKSLNSYFQLVKIGIYLIGIIIILSFLLNKSPLYFFSALGAMTVVLLLIFKDTILGLVASIQLAANNMVNKGDWVSMPKYEADGDVIEMNLTTIKIQNWDKTITTIPTYAFISGSFKNWRGMSESGGRRIKRSINIKINSIKFCTPELLKKLSKIQLIKQYIAETSKKINGYNTKNKVDKSTLINGKNLTNIGLFRIYIEAFVKSNPNIHQDMTCLIRQLAPTEKGLPIEIYTFSNRQEWAAYEQLISDMFDHLIAAISEFELEIFQSPTGTDFHNYKGGV</sequence>
<name>A0A3B0VFU0_9ZZZZ</name>
<keyword evidence="2 5" id="KW-0812">Transmembrane</keyword>
<dbReference type="InterPro" id="IPR023408">
    <property type="entry name" value="MscS_beta-dom_sf"/>
</dbReference>
<keyword evidence="3 5" id="KW-1133">Transmembrane helix</keyword>
<dbReference type="Pfam" id="PF00924">
    <property type="entry name" value="MS_channel_2nd"/>
    <property type="match status" value="1"/>
</dbReference>
<feature type="transmembrane region" description="Helical" evidence="5">
    <location>
        <begin position="102"/>
        <end position="125"/>
    </location>
</feature>
<feature type="transmembrane region" description="Helical" evidence="5">
    <location>
        <begin position="22"/>
        <end position="46"/>
    </location>
</feature>
<feature type="transmembrane region" description="Helical" evidence="5">
    <location>
        <begin position="172"/>
        <end position="189"/>
    </location>
</feature>
<dbReference type="AlphaFoldDB" id="A0A3B0VFU0"/>
<dbReference type="InterPro" id="IPR006685">
    <property type="entry name" value="MscS_channel_2nd"/>
</dbReference>
<dbReference type="GO" id="GO:0008381">
    <property type="term" value="F:mechanosensitive monoatomic ion channel activity"/>
    <property type="evidence" value="ECO:0007669"/>
    <property type="project" value="InterPro"/>
</dbReference>
<dbReference type="PANTHER" id="PTHR30414:SF0">
    <property type="entry name" value="MINICONDUCTANCE MECHANOSENSITIVE CHANNEL YBDG"/>
    <property type="match status" value="1"/>
</dbReference>
<evidence type="ECO:0000313" key="7">
    <source>
        <dbReference type="EMBL" id="VAW39530.1"/>
    </source>
</evidence>
<organism evidence="7">
    <name type="scientific">hydrothermal vent metagenome</name>
    <dbReference type="NCBI Taxonomy" id="652676"/>
    <lineage>
        <taxon>unclassified sequences</taxon>
        <taxon>metagenomes</taxon>
        <taxon>ecological metagenomes</taxon>
    </lineage>
</organism>
<evidence type="ECO:0000256" key="2">
    <source>
        <dbReference type="ARBA" id="ARBA00022692"/>
    </source>
</evidence>